<accession>A0ACB0IZL0</accession>
<reference evidence="1" key="1">
    <citation type="submission" date="2023-10" db="EMBL/GenBank/DDBJ databases">
        <authorList>
            <person name="Rodriguez Cubillos JULIANA M."/>
            <person name="De Vega J."/>
        </authorList>
    </citation>
    <scope>NUCLEOTIDE SEQUENCE</scope>
</reference>
<dbReference type="Proteomes" id="UP001177021">
    <property type="component" value="Unassembled WGS sequence"/>
</dbReference>
<dbReference type="EMBL" id="CASHSV030000013">
    <property type="protein sequence ID" value="CAJ2637436.1"/>
    <property type="molecule type" value="Genomic_DNA"/>
</dbReference>
<gene>
    <name evidence="1" type="ORF">MILVUS5_LOCUS7792</name>
</gene>
<sequence length="265" mass="30557">MASKNHYVQLPSESQKPVADSEPNPQPQSRSSAQAQTSLTSGKKRDVEDKNANGNTSKRLKKKKETVFAAAGGGSGEEKNDCMEEKKSKKKSGRVFSEEDDLVILRGLADFISKTRKDPLKNAAEFHYFMREEKSFRSDLRNSQIKRKIRTLKDKFEKRRIFTVLHDKKAFKLFNKIIWTNNDENEAAEENQNEVESSLGYILNEIFRCDVDMALDWNDAKKGLESTEESSRAEMEEKWRKLHIEEMNLVVTQTQYAKDRVRLGL</sequence>
<evidence type="ECO:0000313" key="1">
    <source>
        <dbReference type="EMBL" id="CAJ2637436.1"/>
    </source>
</evidence>
<evidence type="ECO:0000313" key="2">
    <source>
        <dbReference type="Proteomes" id="UP001177021"/>
    </source>
</evidence>
<name>A0ACB0IZL0_TRIPR</name>
<organism evidence="1 2">
    <name type="scientific">Trifolium pratense</name>
    <name type="common">Red clover</name>
    <dbReference type="NCBI Taxonomy" id="57577"/>
    <lineage>
        <taxon>Eukaryota</taxon>
        <taxon>Viridiplantae</taxon>
        <taxon>Streptophyta</taxon>
        <taxon>Embryophyta</taxon>
        <taxon>Tracheophyta</taxon>
        <taxon>Spermatophyta</taxon>
        <taxon>Magnoliopsida</taxon>
        <taxon>eudicotyledons</taxon>
        <taxon>Gunneridae</taxon>
        <taxon>Pentapetalae</taxon>
        <taxon>rosids</taxon>
        <taxon>fabids</taxon>
        <taxon>Fabales</taxon>
        <taxon>Fabaceae</taxon>
        <taxon>Papilionoideae</taxon>
        <taxon>50 kb inversion clade</taxon>
        <taxon>NPAAA clade</taxon>
        <taxon>Hologalegina</taxon>
        <taxon>IRL clade</taxon>
        <taxon>Trifolieae</taxon>
        <taxon>Trifolium</taxon>
    </lineage>
</organism>
<keyword evidence="2" id="KW-1185">Reference proteome</keyword>
<comment type="caution">
    <text evidence="1">The sequence shown here is derived from an EMBL/GenBank/DDBJ whole genome shotgun (WGS) entry which is preliminary data.</text>
</comment>
<protein>
    <submittedName>
        <fullName evidence="1">Uncharacterized protein</fullName>
    </submittedName>
</protein>
<proteinExistence type="predicted"/>